<keyword evidence="2" id="KW-0949">S-adenosyl-L-methionine</keyword>
<proteinExistence type="predicted"/>
<dbReference type="GO" id="GO:0051536">
    <property type="term" value="F:iron-sulfur cluster binding"/>
    <property type="evidence" value="ECO:0007669"/>
    <property type="project" value="UniProtKB-KW"/>
</dbReference>
<evidence type="ECO:0000256" key="3">
    <source>
        <dbReference type="ARBA" id="ARBA00022723"/>
    </source>
</evidence>
<keyword evidence="5" id="KW-0411">Iron-sulfur</keyword>
<dbReference type="Gene3D" id="3.40.50.280">
    <property type="entry name" value="Cobalamin-binding domain"/>
    <property type="match status" value="1"/>
</dbReference>
<protein>
    <recommendedName>
        <fullName evidence="6">B12-binding domain-containing protein</fullName>
    </recommendedName>
</protein>
<evidence type="ECO:0000313" key="7">
    <source>
        <dbReference type="EMBL" id="GAF87216.1"/>
    </source>
</evidence>
<reference evidence="7" key="1">
    <citation type="journal article" date="2014" name="Front. Microbiol.">
        <title>High frequency of phylogenetically diverse reductive dehalogenase-homologous genes in deep subseafloor sedimentary metagenomes.</title>
        <authorList>
            <person name="Kawai M."/>
            <person name="Futagami T."/>
            <person name="Toyoda A."/>
            <person name="Takaki Y."/>
            <person name="Nishi S."/>
            <person name="Hori S."/>
            <person name="Arai W."/>
            <person name="Tsubouchi T."/>
            <person name="Morono Y."/>
            <person name="Uchiyama I."/>
            <person name="Ito T."/>
            <person name="Fujiyama A."/>
            <person name="Inagaki F."/>
            <person name="Takami H."/>
        </authorList>
    </citation>
    <scope>NUCLEOTIDE SEQUENCE</scope>
    <source>
        <strain evidence="7">Expedition CK06-06</strain>
    </source>
</reference>
<organism evidence="7">
    <name type="scientific">marine sediment metagenome</name>
    <dbReference type="NCBI Taxonomy" id="412755"/>
    <lineage>
        <taxon>unclassified sequences</taxon>
        <taxon>metagenomes</taxon>
        <taxon>ecological metagenomes</taxon>
    </lineage>
</organism>
<dbReference type="SFLD" id="SFLDS00029">
    <property type="entry name" value="Radical_SAM"/>
    <property type="match status" value="1"/>
</dbReference>
<dbReference type="PANTHER" id="PTHR43409">
    <property type="entry name" value="ANAEROBIC MAGNESIUM-PROTOPORPHYRIN IX MONOMETHYL ESTER CYCLASE-RELATED"/>
    <property type="match status" value="1"/>
</dbReference>
<name>X0TIW8_9ZZZZ</name>
<dbReference type="PROSITE" id="PS51332">
    <property type="entry name" value="B12_BINDING"/>
    <property type="match status" value="1"/>
</dbReference>
<accession>X0TIW8</accession>
<feature type="domain" description="B12-binding" evidence="6">
    <location>
        <begin position="1"/>
        <end position="128"/>
    </location>
</feature>
<dbReference type="GO" id="GO:0031419">
    <property type="term" value="F:cobalamin binding"/>
    <property type="evidence" value="ECO:0007669"/>
    <property type="project" value="InterPro"/>
</dbReference>
<keyword evidence="3" id="KW-0479">Metal-binding</keyword>
<keyword evidence="4" id="KW-0408">Iron</keyword>
<evidence type="ECO:0000259" key="6">
    <source>
        <dbReference type="PROSITE" id="PS51332"/>
    </source>
</evidence>
<evidence type="ECO:0000256" key="5">
    <source>
        <dbReference type="ARBA" id="ARBA00023014"/>
    </source>
</evidence>
<dbReference type="CDD" id="cd02068">
    <property type="entry name" value="radical_SAM_B12_BD"/>
    <property type="match status" value="1"/>
</dbReference>
<dbReference type="GO" id="GO:0046872">
    <property type="term" value="F:metal ion binding"/>
    <property type="evidence" value="ECO:0007669"/>
    <property type="project" value="UniProtKB-KW"/>
</dbReference>
<dbReference type="InterPro" id="IPR007197">
    <property type="entry name" value="rSAM"/>
</dbReference>
<dbReference type="GO" id="GO:0003824">
    <property type="term" value="F:catalytic activity"/>
    <property type="evidence" value="ECO:0007669"/>
    <property type="project" value="InterPro"/>
</dbReference>
<sequence length="180" mass="20450">MKINLIAPVHRKQNFKRYFQIAPLNLMMIASITPRELDVEILDENIDTIDYNSPVDLVGISSNTSEINKAYEICDEFRKRGIAVVIGGIHASALPDEAGEHADSVVIGEAEGLWEKVIDDFRKGTLARFYKHETFPDISRLPLPDRAVLKNKRYLTRNVFQLSRGCPFRCVFCSVTEFFG</sequence>
<dbReference type="Pfam" id="PF02310">
    <property type="entry name" value="B12-binding"/>
    <property type="match status" value="1"/>
</dbReference>
<evidence type="ECO:0000256" key="1">
    <source>
        <dbReference type="ARBA" id="ARBA00001966"/>
    </source>
</evidence>
<evidence type="ECO:0000256" key="2">
    <source>
        <dbReference type="ARBA" id="ARBA00022691"/>
    </source>
</evidence>
<dbReference type="SFLD" id="SFLDG01082">
    <property type="entry name" value="B12-binding_domain_containing"/>
    <property type="match status" value="1"/>
</dbReference>
<comment type="caution">
    <text evidence="7">The sequence shown here is derived from an EMBL/GenBank/DDBJ whole genome shotgun (WGS) entry which is preliminary data.</text>
</comment>
<dbReference type="EMBL" id="BARS01017755">
    <property type="protein sequence ID" value="GAF87216.1"/>
    <property type="molecule type" value="Genomic_DNA"/>
</dbReference>
<dbReference type="PANTHER" id="PTHR43409:SF7">
    <property type="entry name" value="BLL1977 PROTEIN"/>
    <property type="match status" value="1"/>
</dbReference>
<dbReference type="GO" id="GO:0005829">
    <property type="term" value="C:cytosol"/>
    <property type="evidence" value="ECO:0007669"/>
    <property type="project" value="TreeGrafter"/>
</dbReference>
<dbReference type="InterPro" id="IPR006158">
    <property type="entry name" value="Cobalamin-bd"/>
</dbReference>
<feature type="non-terminal residue" evidence="7">
    <location>
        <position position="180"/>
    </location>
</feature>
<gene>
    <name evidence="7" type="ORF">S01H1_28994</name>
</gene>
<evidence type="ECO:0000256" key="4">
    <source>
        <dbReference type="ARBA" id="ARBA00023004"/>
    </source>
</evidence>
<dbReference type="AlphaFoldDB" id="X0TIW8"/>
<dbReference type="InterPro" id="IPR051198">
    <property type="entry name" value="BchE-like"/>
</dbReference>
<comment type="cofactor">
    <cofactor evidence="1">
        <name>[4Fe-4S] cluster</name>
        <dbReference type="ChEBI" id="CHEBI:49883"/>
    </cofactor>
</comment>